<keyword evidence="16" id="KW-1185">Reference proteome</keyword>
<accession>A0AA86TZF9</accession>
<evidence type="ECO:0000259" key="13">
    <source>
        <dbReference type="PROSITE" id="PS50051"/>
    </source>
</evidence>
<evidence type="ECO:0000313" key="15">
    <source>
        <dbReference type="EMBL" id="CAL6053328.1"/>
    </source>
</evidence>
<dbReference type="InterPro" id="IPR003593">
    <property type="entry name" value="AAA+_ATPase"/>
</dbReference>
<dbReference type="PANTHER" id="PTHR11630">
    <property type="entry name" value="DNA REPLICATION LICENSING FACTOR MCM FAMILY MEMBER"/>
    <property type="match status" value="1"/>
</dbReference>
<evidence type="ECO:0000256" key="1">
    <source>
        <dbReference type="ARBA" id="ARBA00004123"/>
    </source>
</evidence>
<dbReference type="PRINTS" id="PR01657">
    <property type="entry name" value="MCMFAMILY"/>
</dbReference>
<feature type="region of interest" description="Disordered" evidence="12">
    <location>
        <begin position="1"/>
        <end position="53"/>
    </location>
</feature>
<dbReference type="InterPro" id="IPR033762">
    <property type="entry name" value="MCM_OB"/>
</dbReference>
<keyword evidence="11" id="KW-0175">Coiled coil</keyword>
<dbReference type="InterPro" id="IPR027925">
    <property type="entry name" value="MCM_N"/>
</dbReference>
<evidence type="ECO:0000256" key="3">
    <source>
        <dbReference type="ARBA" id="ARBA00022705"/>
    </source>
</evidence>
<dbReference type="Gene3D" id="3.40.50.300">
    <property type="entry name" value="P-loop containing nucleotide triphosphate hydrolases"/>
    <property type="match status" value="1"/>
</dbReference>
<name>A0AA86TZF9_9EUKA</name>
<evidence type="ECO:0000313" key="16">
    <source>
        <dbReference type="Proteomes" id="UP001642409"/>
    </source>
</evidence>
<feature type="coiled-coil region" evidence="11">
    <location>
        <begin position="697"/>
        <end position="743"/>
    </location>
</feature>
<sequence length="965" mass="109155">MSSADHYSEPSSGTDLDNEDIRAQDDQELIDDDDIEIDESAEREAQQFPLQPAERRAANAFMDMRDMQDENVNMPAQLRQQMQRRYETENVAQQLQQMQFDSSEQQAPQLPTQMSDTYNTSLMSETLRRYSTAAYQLKSQKPLNDDAFRSTCADLEKQPANQQLREYVVVKYLHFLKTFQQNVQITEYQPPKYILRAQDLLGHQEKSSLTIDLSDLNQYSHDAASFLVNNPRIGIDLLNIAINKLLSEIERNFSNIHRMIEARIRVDVKADNLPLNITALKQLQTSDLNKLVAVRGVVTSRSEKKPRLLQASFICKQCKCIQGPFDVRSTRVLKQTAGQQQDILATIIPKKCSNENCSSLSLSMFPPGCLYQDIQKLTVQERQEDTQPGFMPEKKDVLITGDLINQINPGDTVLITGNYQMIGESSENQAFPYYQTIIEANHVSTEQDVAINLTAQDCIDLELFAKHFTGEDLDSAIFDSIAPSIHGHKLIKQAVAMSLISGVSHEISKDQPKTRGDLHVLILGDPGIAKSQILRYVEKCAPKSILTAGKGASAAGLTVAVKRSHAGDYTLQAGALVLANGGVCLIDELDKMAEQDRVALHQAMEQQEVSIAKAGIIATLPARAAVIAAANPVNQQYNQNIPLNYNINIGEALISRFDLICIAKDQIDEINDSRLAKFIVDSHTKNHENNKQMLFELDNEKETLQNITALIEQAHDQEKPDEEQRLIGERQHCEQRIQRLTEQVGQFIFASDIEQIPEKYNVSQVVGWIQNNNKKFVLPQSFLKKYISYAKQFEPSLSNEVIQQIKRFYSTLRSKVQDINGVQVTQRAIGTLIRLTEAHAKMHLQKECTTQNVQYALDLYSQLFVSQQKGNQQRRIERELRHFKQAGAEDFVGVLAVLDDCFRKLLIMRQNGAAVQDWISIQYLRNECQVAGIEVVESYFDRPDFTQAYDVRRGNGGVAEQIMRK</sequence>
<dbReference type="Pfam" id="PF17855">
    <property type="entry name" value="MCM_lid"/>
    <property type="match status" value="1"/>
</dbReference>
<keyword evidence="5" id="KW-0378">Hydrolase</keyword>
<evidence type="ECO:0000256" key="11">
    <source>
        <dbReference type="SAM" id="Coils"/>
    </source>
</evidence>
<dbReference type="Pfam" id="PF17207">
    <property type="entry name" value="MCM_OB"/>
    <property type="match status" value="1"/>
</dbReference>
<dbReference type="EC" id="3.6.4.12" evidence="2"/>
<dbReference type="SUPFAM" id="SSF52540">
    <property type="entry name" value="P-loop containing nucleoside triphosphate hydrolases"/>
    <property type="match status" value="1"/>
</dbReference>
<evidence type="ECO:0000256" key="10">
    <source>
        <dbReference type="RuleBase" id="RU004070"/>
    </source>
</evidence>
<dbReference type="Pfam" id="PF14551">
    <property type="entry name" value="MCM_N"/>
    <property type="match status" value="1"/>
</dbReference>
<dbReference type="GO" id="GO:0003697">
    <property type="term" value="F:single-stranded DNA binding"/>
    <property type="evidence" value="ECO:0007669"/>
    <property type="project" value="TreeGrafter"/>
</dbReference>
<evidence type="ECO:0000256" key="7">
    <source>
        <dbReference type="ARBA" id="ARBA00022840"/>
    </source>
</evidence>
<dbReference type="GO" id="GO:0017116">
    <property type="term" value="F:single-stranded DNA helicase activity"/>
    <property type="evidence" value="ECO:0007669"/>
    <property type="project" value="TreeGrafter"/>
</dbReference>
<dbReference type="GO" id="GO:0005634">
    <property type="term" value="C:nucleus"/>
    <property type="evidence" value="ECO:0007669"/>
    <property type="project" value="UniProtKB-SubCell"/>
</dbReference>
<dbReference type="AlphaFoldDB" id="A0AA86TZF9"/>
<evidence type="ECO:0000256" key="9">
    <source>
        <dbReference type="ARBA" id="ARBA00023242"/>
    </source>
</evidence>
<evidence type="ECO:0000256" key="6">
    <source>
        <dbReference type="ARBA" id="ARBA00022806"/>
    </source>
</evidence>
<keyword evidence="8 10" id="KW-0238">DNA-binding</keyword>
<comment type="similarity">
    <text evidence="10">Belongs to the MCM family.</text>
</comment>
<dbReference type="GO" id="GO:1902975">
    <property type="term" value="P:mitotic DNA replication initiation"/>
    <property type="evidence" value="ECO:0007669"/>
    <property type="project" value="TreeGrafter"/>
</dbReference>
<dbReference type="GO" id="GO:0005524">
    <property type="term" value="F:ATP binding"/>
    <property type="evidence" value="ECO:0007669"/>
    <property type="project" value="UniProtKB-KW"/>
</dbReference>
<evidence type="ECO:0000256" key="8">
    <source>
        <dbReference type="ARBA" id="ARBA00023125"/>
    </source>
</evidence>
<feature type="compositionally biased region" description="Acidic residues" evidence="12">
    <location>
        <begin position="26"/>
        <end position="39"/>
    </location>
</feature>
<reference evidence="15 16" key="2">
    <citation type="submission" date="2024-07" db="EMBL/GenBank/DDBJ databases">
        <authorList>
            <person name="Akdeniz Z."/>
        </authorList>
    </citation>
    <scope>NUCLEOTIDE SEQUENCE [LARGE SCALE GENOMIC DNA]</scope>
</reference>
<organism evidence="14">
    <name type="scientific">Hexamita inflata</name>
    <dbReference type="NCBI Taxonomy" id="28002"/>
    <lineage>
        <taxon>Eukaryota</taxon>
        <taxon>Metamonada</taxon>
        <taxon>Diplomonadida</taxon>
        <taxon>Hexamitidae</taxon>
        <taxon>Hexamitinae</taxon>
        <taxon>Hexamita</taxon>
    </lineage>
</organism>
<protein>
    <recommendedName>
        <fullName evidence="2">DNA helicase</fullName>
        <ecNumber evidence="2">3.6.4.12</ecNumber>
    </recommendedName>
</protein>
<dbReference type="InterPro" id="IPR031327">
    <property type="entry name" value="MCM"/>
</dbReference>
<dbReference type="PROSITE" id="PS50051">
    <property type="entry name" value="MCM_2"/>
    <property type="match status" value="1"/>
</dbReference>
<dbReference type="Gene3D" id="2.20.28.10">
    <property type="match status" value="1"/>
</dbReference>
<evidence type="ECO:0000256" key="2">
    <source>
        <dbReference type="ARBA" id="ARBA00012551"/>
    </source>
</evidence>
<dbReference type="InterPro" id="IPR018525">
    <property type="entry name" value="MCM_CS"/>
</dbReference>
<dbReference type="GO" id="GO:0016787">
    <property type="term" value="F:hydrolase activity"/>
    <property type="evidence" value="ECO:0007669"/>
    <property type="project" value="UniProtKB-KW"/>
</dbReference>
<evidence type="ECO:0000313" key="14">
    <source>
        <dbReference type="EMBL" id="CAI9932787.1"/>
    </source>
</evidence>
<dbReference type="SMART" id="SM00382">
    <property type="entry name" value="AAA"/>
    <property type="match status" value="1"/>
</dbReference>
<reference evidence="14" key="1">
    <citation type="submission" date="2023-06" db="EMBL/GenBank/DDBJ databases">
        <authorList>
            <person name="Kurt Z."/>
        </authorList>
    </citation>
    <scope>NUCLEOTIDE SEQUENCE</scope>
</reference>
<dbReference type="SUPFAM" id="SSF50249">
    <property type="entry name" value="Nucleic acid-binding proteins"/>
    <property type="match status" value="1"/>
</dbReference>
<keyword evidence="7 10" id="KW-0067">ATP-binding</keyword>
<proteinExistence type="inferred from homology"/>
<dbReference type="SMART" id="SM00350">
    <property type="entry name" value="MCM"/>
    <property type="match status" value="1"/>
</dbReference>
<dbReference type="Gene3D" id="2.40.50.140">
    <property type="entry name" value="Nucleic acid-binding proteins"/>
    <property type="match status" value="1"/>
</dbReference>
<dbReference type="PROSITE" id="PS00847">
    <property type="entry name" value="MCM_1"/>
    <property type="match status" value="1"/>
</dbReference>
<dbReference type="Proteomes" id="UP001642409">
    <property type="component" value="Unassembled WGS sequence"/>
</dbReference>
<keyword evidence="6" id="KW-0347">Helicase</keyword>
<feature type="domain" description="MCM C-terminal AAA(+) ATPase" evidence="13">
    <location>
        <begin position="473"/>
        <end position="679"/>
    </location>
</feature>
<dbReference type="Gene3D" id="3.30.1640.10">
    <property type="entry name" value="mini-chromosome maintenance (MCM) complex, chain A, domain 1"/>
    <property type="match status" value="1"/>
</dbReference>
<comment type="caution">
    <text evidence="14">The sequence shown here is derived from an EMBL/GenBank/DDBJ whole genome shotgun (WGS) entry which is preliminary data.</text>
</comment>
<dbReference type="EMBL" id="CATOUU010000526">
    <property type="protein sequence ID" value="CAI9932787.1"/>
    <property type="molecule type" value="Genomic_DNA"/>
</dbReference>
<dbReference type="PANTHER" id="PTHR11630:SF44">
    <property type="entry name" value="DNA REPLICATION LICENSING FACTOR MCM2"/>
    <property type="match status" value="1"/>
</dbReference>
<gene>
    <name evidence="14" type="ORF">HINF_LOCUS20432</name>
    <name evidence="15" type="ORF">HINF_LOCUS45281</name>
</gene>
<evidence type="ECO:0000256" key="12">
    <source>
        <dbReference type="SAM" id="MobiDB-lite"/>
    </source>
</evidence>
<dbReference type="GO" id="GO:0000727">
    <property type="term" value="P:double-strand break repair via break-induced replication"/>
    <property type="evidence" value="ECO:0007669"/>
    <property type="project" value="TreeGrafter"/>
</dbReference>
<dbReference type="InterPro" id="IPR027417">
    <property type="entry name" value="P-loop_NTPase"/>
</dbReference>
<comment type="subcellular location">
    <subcellularLocation>
        <location evidence="1">Nucleus</location>
    </subcellularLocation>
</comment>
<feature type="compositionally biased region" description="Polar residues" evidence="12">
    <location>
        <begin position="1"/>
        <end position="15"/>
    </location>
</feature>
<evidence type="ECO:0000256" key="5">
    <source>
        <dbReference type="ARBA" id="ARBA00022801"/>
    </source>
</evidence>
<dbReference type="GO" id="GO:0042555">
    <property type="term" value="C:MCM complex"/>
    <property type="evidence" value="ECO:0007669"/>
    <property type="project" value="TreeGrafter"/>
</dbReference>
<keyword evidence="4 10" id="KW-0547">Nucleotide-binding</keyword>
<evidence type="ECO:0000256" key="4">
    <source>
        <dbReference type="ARBA" id="ARBA00022741"/>
    </source>
</evidence>
<keyword evidence="9" id="KW-0539">Nucleus</keyword>
<keyword evidence="3" id="KW-0235">DNA replication</keyword>
<dbReference type="EMBL" id="CAXDID020000196">
    <property type="protein sequence ID" value="CAL6053328.1"/>
    <property type="molecule type" value="Genomic_DNA"/>
</dbReference>
<dbReference type="GO" id="GO:0043138">
    <property type="term" value="F:3'-5' DNA helicase activity"/>
    <property type="evidence" value="ECO:0007669"/>
    <property type="project" value="TreeGrafter"/>
</dbReference>
<dbReference type="InterPro" id="IPR012340">
    <property type="entry name" value="NA-bd_OB-fold"/>
</dbReference>
<dbReference type="InterPro" id="IPR041562">
    <property type="entry name" value="MCM_lid"/>
</dbReference>
<dbReference type="InterPro" id="IPR001208">
    <property type="entry name" value="MCM_dom"/>
</dbReference>
<dbReference type="Pfam" id="PF00493">
    <property type="entry name" value="MCM"/>
    <property type="match status" value="1"/>
</dbReference>